<dbReference type="EMBL" id="CP011388">
    <property type="protein sequence ID" value="ANE46527.1"/>
    <property type="molecule type" value="Genomic_DNA"/>
</dbReference>
<evidence type="ECO:0000313" key="2">
    <source>
        <dbReference type="Proteomes" id="UP000076927"/>
    </source>
</evidence>
<keyword evidence="2" id="KW-1185">Reference proteome</keyword>
<dbReference type="STRING" id="1178515.SY83_09815"/>
<evidence type="ECO:0000313" key="1">
    <source>
        <dbReference type="EMBL" id="ANE46527.1"/>
    </source>
</evidence>
<sequence length="136" mass="15751">MYGYGDGIRASPKHRFHCHAYCSDRGLFQNPEKSEIGFAPRAFELRSHIEKAEIIETYLEQMGHNPMKIRGNWIQVDKAYAKTIAEIISIYFLEKFQPDAGFYTNEKFDSSSGMTLYKSGSFGRQILYNRLSKLSY</sequence>
<organism evidence="1 2">
    <name type="scientific">Paenibacillus swuensis</name>
    <dbReference type="NCBI Taxonomy" id="1178515"/>
    <lineage>
        <taxon>Bacteria</taxon>
        <taxon>Bacillati</taxon>
        <taxon>Bacillota</taxon>
        <taxon>Bacilli</taxon>
        <taxon>Bacillales</taxon>
        <taxon>Paenibacillaceae</taxon>
        <taxon>Paenibacillus</taxon>
    </lineage>
</organism>
<name>A0A172TI41_9BACL</name>
<dbReference type="Proteomes" id="UP000076927">
    <property type="component" value="Chromosome"/>
</dbReference>
<proteinExistence type="predicted"/>
<protein>
    <submittedName>
        <fullName evidence="1">Uncharacterized protein</fullName>
    </submittedName>
</protein>
<accession>A0A172TI41</accession>
<dbReference type="KEGG" id="pswu:SY83_09815"/>
<dbReference type="PATRIC" id="fig|1178515.4.peg.1965"/>
<dbReference type="AlphaFoldDB" id="A0A172TI41"/>
<gene>
    <name evidence="1" type="ORF">SY83_09815</name>
</gene>
<reference evidence="1 2" key="1">
    <citation type="submission" date="2015-01" db="EMBL/GenBank/DDBJ databases">
        <title>Paenibacillus swuensis/DY6/whole genome sequencing.</title>
        <authorList>
            <person name="Kim M.K."/>
            <person name="Srinivasan S."/>
            <person name="Lee J.-J."/>
        </authorList>
    </citation>
    <scope>NUCLEOTIDE SEQUENCE [LARGE SCALE GENOMIC DNA]</scope>
    <source>
        <strain evidence="1 2">DY6</strain>
    </source>
</reference>